<comment type="caution">
    <text evidence="1">The sequence shown here is derived from an EMBL/GenBank/DDBJ whole genome shotgun (WGS) entry which is preliminary data.</text>
</comment>
<dbReference type="Proteomes" id="UP000324513">
    <property type="component" value="Unassembled WGS sequence"/>
</dbReference>
<keyword evidence="2" id="KW-1185">Reference proteome</keyword>
<accession>A0ABY3NBK0</accession>
<evidence type="ECO:0000313" key="2">
    <source>
        <dbReference type="Proteomes" id="UP000324513"/>
    </source>
</evidence>
<dbReference type="RefSeq" id="WP_065082342.1">
    <property type="nucleotide sequence ID" value="NZ_FLSS01000005.1"/>
</dbReference>
<gene>
    <name evidence="1" type="ORF">LX74_03953</name>
</gene>
<evidence type="ECO:0000313" key="1">
    <source>
        <dbReference type="EMBL" id="TYO84529.1"/>
    </source>
</evidence>
<sequence>MNDIQFLELLKMAFKDYLNAPENLKPSLQQLLELVEIFREQTIEEYKKTLTEYENECTTDERRHDPEVRQICHRPISLVAYSQNNRSGRNDHE</sequence>
<name>A0ABY3NBK0_ELIMR</name>
<proteinExistence type="predicted"/>
<protein>
    <submittedName>
        <fullName evidence="1">Uncharacterized protein</fullName>
    </submittedName>
</protein>
<dbReference type="EMBL" id="VNHK01000021">
    <property type="protein sequence ID" value="TYO84529.1"/>
    <property type="molecule type" value="Genomic_DNA"/>
</dbReference>
<reference evidence="1 2" key="1">
    <citation type="submission" date="2019-07" db="EMBL/GenBank/DDBJ databases">
        <title>Genomic Encyclopedia of Archaeal and Bacterial Type Strains, Phase II (KMG-II): from individual species to whole genera.</title>
        <authorList>
            <person name="Goeker M."/>
        </authorList>
    </citation>
    <scope>NUCLEOTIDE SEQUENCE [LARGE SCALE GENOMIC DNA]</scope>
    <source>
        <strain evidence="1 2">DSM 14571</strain>
    </source>
</reference>
<organism evidence="1 2">
    <name type="scientific">Elizabethkingia miricola</name>
    <name type="common">Chryseobacterium miricola</name>
    <dbReference type="NCBI Taxonomy" id="172045"/>
    <lineage>
        <taxon>Bacteria</taxon>
        <taxon>Pseudomonadati</taxon>
        <taxon>Bacteroidota</taxon>
        <taxon>Flavobacteriia</taxon>
        <taxon>Flavobacteriales</taxon>
        <taxon>Weeksellaceae</taxon>
        <taxon>Elizabethkingia</taxon>
    </lineage>
</organism>